<dbReference type="AlphaFoldDB" id="A0AAE3U155"/>
<organism evidence="2 3">
    <name type="scientific">Ferirhizobium litorale</name>
    <dbReference type="NCBI Taxonomy" id="2927786"/>
    <lineage>
        <taxon>Bacteria</taxon>
        <taxon>Pseudomonadati</taxon>
        <taxon>Pseudomonadota</taxon>
        <taxon>Alphaproteobacteria</taxon>
        <taxon>Hyphomicrobiales</taxon>
        <taxon>Rhizobiaceae</taxon>
        <taxon>Ferirhizobium</taxon>
    </lineage>
</organism>
<keyword evidence="3" id="KW-1185">Reference proteome</keyword>
<proteinExistence type="predicted"/>
<dbReference type="EMBL" id="JALDYZ010000005">
    <property type="protein sequence ID" value="MDI7922794.1"/>
    <property type="molecule type" value="Genomic_DNA"/>
</dbReference>
<name>A0AAE3U155_9HYPH</name>
<sequence length="49" mass="5357">MRDDGGQADDAVEEHEGQIDEDVDQGDPQDTDVAADDEHNQDFDQRAAA</sequence>
<dbReference type="Proteomes" id="UP001161580">
    <property type="component" value="Unassembled WGS sequence"/>
</dbReference>
<comment type="caution">
    <text evidence="2">The sequence shown here is derived from an EMBL/GenBank/DDBJ whole genome shotgun (WGS) entry which is preliminary data.</text>
</comment>
<evidence type="ECO:0000256" key="1">
    <source>
        <dbReference type="SAM" id="MobiDB-lite"/>
    </source>
</evidence>
<feature type="compositionally biased region" description="Basic and acidic residues" evidence="1">
    <location>
        <begin position="36"/>
        <end position="49"/>
    </location>
</feature>
<protein>
    <submittedName>
        <fullName evidence="2">Uncharacterized protein</fullName>
    </submittedName>
</protein>
<reference evidence="2" key="1">
    <citation type="submission" date="2022-03" db="EMBL/GenBank/DDBJ databases">
        <title>Fererhizobium litorale gen. nov., sp. nov., isolated from sandy sediments of the Sea of Japan seashore.</title>
        <authorList>
            <person name="Romanenko L."/>
            <person name="Kurilenko V."/>
            <person name="Otstavnykh N."/>
            <person name="Svetashev V."/>
            <person name="Tekutyeva L."/>
            <person name="Isaeva M."/>
            <person name="Mikhailov V."/>
        </authorList>
    </citation>
    <scope>NUCLEOTIDE SEQUENCE</scope>
    <source>
        <strain evidence="2">KMM 9576</strain>
    </source>
</reference>
<dbReference type="RefSeq" id="WP_311786269.1">
    <property type="nucleotide sequence ID" value="NZ_JALDYY010000004.1"/>
</dbReference>
<evidence type="ECO:0000313" key="3">
    <source>
        <dbReference type="Proteomes" id="UP001161580"/>
    </source>
</evidence>
<feature type="compositionally biased region" description="Acidic residues" evidence="1">
    <location>
        <begin position="1"/>
        <end position="35"/>
    </location>
</feature>
<accession>A0AAE3U155</accession>
<gene>
    <name evidence="2" type="ORF">MRS75_11915</name>
</gene>
<evidence type="ECO:0000313" key="2">
    <source>
        <dbReference type="EMBL" id="MDI7922794.1"/>
    </source>
</evidence>
<feature type="region of interest" description="Disordered" evidence="1">
    <location>
        <begin position="1"/>
        <end position="49"/>
    </location>
</feature>